<evidence type="ECO:0000313" key="3">
    <source>
        <dbReference type="EMBL" id="CUA75254.1"/>
    </source>
</evidence>
<evidence type="ECO:0000256" key="1">
    <source>
        <dbReference type="SAM" id="MobiDB-lite"/>
    </source>
</evidence>
<dbReference type="PANTHER" id="PTHR38248:SF2">
    <property type="entry name" value="FUNK1 11"/>
    <property type="match status" value="1"/>
</dbReference>
<dbReference type="Proteomes" id="UP000044841">
    <property type="component" value="Unassembled WGS sequence"/>
</dbReference>
<feature type="region of interest" description="Disordered" evidence="1">
    <location>
        <begin position="1"/>
        <end position="23"/>
    </location>
</feature>
<dbReference type="Pfam" id="PF17667">
    <property type="entry name" value="Pkinase_fungal"/>
    <property type="match status" value="2"/>
</dbReference>
<feature type="compositionally biased region" description="Low complexity" evidence="1">
    <location>
        <begin position="1"/>
        <end position="21"/>
    </location>
</feature>
<dbReference type="AlphaFoldDB" id="A0A0K6GA44"/>
<feature type="compositionally biased region" description="Low complexity" evidence="1">
    <location>
        <begin position="307"/>
        <end position="319"/>
    </location>
</feature>
<feature type="compositionally biased region" description="Polar residues" evidence="1">
    <location>
        <begin position="336"/>
        <end position="363"/>
    </location>
</feature>
<dbReference type="PANTHER" id="PTHR38248">
    <property type="entry name" value="FUNK1 6"/>
    <property type="match status" value="1"/>
</dbReference>
<evidence type="ECO:0000259" key="2">
    <source>
        <dbReference type="Pfam" id="PF17667"/>
    </source>
</evidence>
<accession>A0A0K6GA44</accession>
<name>A0A0K6GA44_9AGAM</name>
<feature type="region of interest" description="Disordered" evidence="1">
    <location>
        <begin position="287"/>
        <end position="391"/>
    </location>
</feature>
<feature type="compositionally biased region" description="Polar residues" evidence="1">
    <location>
        <begin position="71"/>
        <end position="89"/>
    </location>
</feature>
<gene>
    <name evidence="3" type="ORF">RSOLAG22IIIB_05789</name>
</gene>
<reference evidence="3 4" key="1">
    <citation type="submission" date="2015-07" db="EMBL/GenBank/DDBJ databases">
        <authorList>
            <person name="Noorani M."/>
        </authorList>
    </citation>
    <scope>NUCLEOTIDE SEQUENCE [LARGE SCALE GENOMIC DNA]</scope>
    <source>
        <strain evidence="3">BBA 69670</strain>
    </source>
</reference>
<protein>
    <submittedName>
        <fullName evidence="3">HEAT repeat-containing protein 1</fullName>
    </submittedName>
</protein>
<dbReference type="SUPFAM" id="SSF56112">
    <property type="entry name" value="Protein kinase-like (PK-like)"/>
    <property type="match status" value="1"/>
</dbReference>
<evidence type="ECO:0000313" key="4">
    <source>
        <dbReference type="Proteomes" id="UP000044841"/>
    </source>
</evidence>
<dbReference type="InterPro" id="IPR040976">
    <property type="entry name" value="Pkinase_fungal"/>
</dbReference>
<feature type="region of interest" description="Disordered" evidence="1">
    <location>
        <begin position="66"/>
        <end position="115"/>
    </location>
</feature>
<keyword evidence="4" id="KW-1185">Reference proteome</keyword>
<dbReference type="EMBL" id="CYGV01001523">
    <property type="protein sequence ID" value="CUA75254.1"/>
    <property type="molecule type" value="Genomic_DNA"/>
</dbReference>
<feature type="domain" description="Fungal-type protein kinase" evidence="2">
    <location>
        <begin position="647"/>
        <end position="750"/>
    </location>
</feature>
<proteinExistence type="predicted"/>
<dbReference type="InterPro" id="IPR011009">
    <property type="entry name" value="Kinase-like_dom_sf"/>
</dbReference>
<feature type="compositionally biased region" description="Basic and acidic residues" evidence="1">
    <location>
        <begin position="378"/>
        <end position="391"/>
    </location>
</feature>
<organism evidence="3 4">
    <name type="scientific">Rhizoctonia solani</name>
    <dbReference type="NCBI Taxonomy" id="456999"/>
    <lineage>
        <taxon>Eukaryota</taxon>
        <taxon>Fungi</taxon>
        <taxon>Dikarya</taxon>
        <taxon>Basidiomycota</taxon>
        <taxon>Agaricomycotina</taxon>
        <taxon>Agaricomycetes</taxon>
        <taxon>Cantharellales</taxon>
        <taxon>Ceratobasidiaceae</taxon>
        <taxon>Rhizoctonia</taxon>
    </lineage>
</organism>
<feature type="compositionally biased region" description="Basic and acidic residues" evidence="1">
    <location>
        <begin position="90"/>
        <end position="102"/>
    </location>
</feature>
<feature type="domain" description="Fungal-type protein kinase" evidence="2">
    <location>
        <begin position="448"/>
        <end position="588"/>
    </location>
</feature>
<sequence>MTSSGSHFSSLSVTSSSQAVSDGFPSYTRKQVRFYDLVGLEGCERCDMDQFLAVFLERCRAIDPPIDPSTPRIQQSAGSSQNPCPSSSHTKTESGHGSEAKNETASAPDTENIIDPAPVSGELFNSCLQKMVEICNHPDSIKIIRDDIQTYQQSHKEKRRYIPFVRLGNHIFELLKRLKIPGLREASSLDILFHTNAGRPIQGMKGVREPDVVIVSLAGAKRARSGFEGDWNQCAETECPRGSRKAFEWADILITGEMKWHYSTLDFHQPATYGIALKHPIEPLPTRDNDASFPIESSLSASKDDGTITTTSTTTSISSAPASFGLTHEYPPAMASTGNSGASTSQLPCGTLSNNTSEASVNPNGKRYAEDFDEDDSKNEPSKRAKVSTNHETKDNILDAVEKSGINGAEMLRCSLGRNHSFGMIVIGEKLSGPLDETHTKFESDATVWIWWFDRQGAIQSTGFNFIEDLPRFMVFLLAIQRFDITDWGFNEKLDPTVSLRHSSSTTPAAKPVQLEFDGTDQKFTIDFNFPFSANTLLHEVFSLRGNSTNVFKVTSNLKNNRSGLVAKLYWPNQDRLHEADIIKRAREDTELVDYLPCHFGSRDIDPIGTRRIRQELGIAETSPRPPRLLRMMIFDELLPITELTGDKLIFAWLQCIRCHYRTWKNHVPHLDLSLGNLMLRARDGKYFGVVNDWDLGNIKETSAESRKDLTKTILFTSLDLLRARPPGELIVQRYVHDLESFAWILVWIFLTVQQGGHLPVSNEVNAWKTGNATISRKERGDFIEASWQPHFTPHEEWRPYSTLADSIAAWLNLNSRLARPNPSAPPKDDLEVLREFLQVVESEYTGEKPTLPRIEDL</sequence>